<dbReference type="SUPFAM" id="SSF53187">
    <property type="entry name" value="Zn-dependent exopeptidases"/>
    <property type="match status" value="1"/>
</dbReference>
<dbReference type="AlphaFoldDB" id="A0A8J2YRZ6"/>
<proteinExistence type="predicted"/>
<protein>
    <recommendedName>
        <fullName evidence="6">M20 peptidase family dipeptidase</fullName>
    </recommendedName>
</protein>
<dbReference type="Proteomes" id="UP000646365">
    <property type="component" value="Unassembled WGS sequence"/>
</dbReference>
<keyword evidence="1" id="KW-0645">Protease</keyword>
<evidence type="ECO:0000256" key="1">
    <source>
        <dbReference type="ARBA" id="ARBA00022670"/>
    </source>
</evidence>
<dbReference type="PANTHER" id="PTHR43270">
    <property type="entry name" value="BETA-ALA-HIS DIPEPTIDASE"/>
    <property type="match status" value="1"/>
</dbReference>
<reference evidence="4" key="1">
    <citation type="journal article" date="2014" name="Int. J. Syst. Evol. Microbiol.">
        <title>Complete genome sequence of Corynebacterium casei LMG S-19264T (=DSM 44701T), isolated from a smear-ripened cheese.</title>
        <authorList>
            <consortium name="US DOE Joint Genome Institute (JGI-PGF)"/>
            <person name="Walter F."/>
            <person name="Albersmeier A."/>
            <person name="Kalinowski J."/>
            <person name="Ruckert C."/>
        </authorList>
    </citation>
    <scope>NUCLEOTIDE SEQUENCE</scope>
    <source>
        <strain evidence="4">CGMCC 1.15725</strain>
    </source>
</reference>
<keyword evidence="5" id="KW-1185">Reference proteome</keyword>
<dbReference type="Gene3D" id="3.40.630.10">
    <property type="entry name" value="Zn peptidases"/>
    <property type="match status" value="1"/>
</dbReference>
<evidence type="ECO:0000313" key="5">
    <source>
        <dbReference type="Proteomes" id="UP000646365"/>
    </source>
</evidence>
<organism evidence="4 5">
    <name type="scientific">Aliidongia dinghuensis</name>
    <dbReference type="NCBI Taxonomy" id="1867774"/>
    <lineage>
        <taxon>Bacteria</taxon>
        <taxon>Pseudomonadati</taxon>
        <taxon>Pseudomonadota</taxon>
        <taxon>Alphaproteobacteria</taxon>
        <taxon>Rhodospirillales</taxon>
        <taxon>Dongiaceae</taxon>
        <taxon>Aliidongia</taxon>
    </lineage>
</organism>
<sequence>MVTREDVLDRASARFDNGTFLAALARRVAVPTESQEPRGARHLADYLTHEIRPTFETLGGQFHVFDNPVAGGPPIGVGRLDEDPALPTVLVYGHGDTVRGQEGQWAEGRDPWRLERVGDRIYGRGVADNKGQHSVNLAALQTVRETRGRLGFNLRFLLEMAEEVGSTGLREFCEAERDLLTADLLIASDGPRLEIHRPTVFMGARGALNFDLSLELRAGGHHSGNWGGLLANPAIRLMHAIASLVGPTGAILVPELKPAQIPENVRACLRGLAVDGGPDAPEIDPGWGEPGLTTAEKVFAWNTFEVLAMTAGNPAAPVNAIPPSARAHCQIRFTVDRDASTFLPAIRRHLVAAGFGDVVVTPAEKGYFNATRLDPDHPVAQWAVRSVERTVGQAPAVLPNLGGSLPNDLFARLLGMPTIWVPHSYAGCSQHAPNEHGLAPVLREGLRVMTGLFWDLGEAPPAL</sequence>
<dbReference type="GO" id="GO:0046872">
    <property type="term" value="F:metal ion binding"/>
    <property type="evidence" value="ECO:0007669"/>
    <property type="project" value="UniProtKB-KW"/>
</dbReference>
<evidence type="ECO:0000256" key="3">
    <source>
        <dbReference type="ARBA" id="ARBA00022801"/>
    </source>
</evidence>
<dbReference type="Gene3D" id="3.30.70.360">
    <property type="match status" value="1"/>
</dbReference>
<reference evidence="4" key="2">
    <citation type="submission" date="2020-09" db="EMBL/GenBank/DDBJ databases">
        <authorList>
            <person name="Sun Q."/>
            <person name="Zhou Y."/>
        </authorList>
    </citation>
    <scope>NUCLEOTIDE SEQUENCE</scope>
    <source>
        <strain evidence="4">CGMCC 1.15725</strain>
    </source>
</reference>
<evidence type="ECO:0000313" key="4">
    <source>
        <dbReference type="EMBL" id="GGF12182.1"/>
    </source>
</evidence>
<keyword evidence="2" id="KW-0479">Metal-binding</keyword>
<dbReference type="GO" id="GO:0006508">
    <property type="term" value="P:proteolysis"/>
    <property type="evidence" value="ECO:0007669"/>
    <property type="project" value="UniProtKB-KW"/>
</dbReference>
<accession>A0A8J2YRZ6</accession>
<evidence type="ECO:0008006" key="6">
    <source>
        <dbReference type="Google" id="ProtNLM"/>
    </source>
</evidence>
<dbReference type="InterPro" id="IPR051458">
    <property type="entry name" value="Cyt/Met_Dipeptidase"/>
</dbReference>
<dbReference type="Pfam" id="PF01546">
    <property type="entry name" value="Peptidase_M20"/>
    <property type="match status" value="1"/>
</dbReference>
<dbReference type="RefSeq" id="WP_189044685.1">
    <property type="nucleotide sequence ID" value="NZ_BMJQ01000004.1"/>
</dbReference>
<keyword evidence="3" id="KW-0378">Hydrolase</keyword>
<dbReference type="EMBL" id="BMJQ01000004">
    <property type="protein sequence ID" value="GGF12182.1"/>
    <property type="molecule type" value="Genomic_DNA"/>
</dbReference>
<gene>
    <name evidence="4" type="ORF">GCM10011611_17280</name>
</gene>
<dbReference type="PANTHER" id="PTHR43270:SF12">
    <property type="entry name" value="SUCCINYL-DIAMINOPIMELATE DESUCCINYLASE"/>
    <property type="match status" value="1"/>
</dbReference>
<dbReference type="GO" id="GO:0008233">
    <property type="term" value="F:peptidase activity"/>
    <property type="evidence" value="ECO:0007669"/>
    <property type="project" value="UniProtKB-KW"/>
</dbReference>
<dbReference type="InterPro" id="IPR002933">
    <property type="entry name" value="Peptidase_M20"/>
</dbReference>
<evidence type="ECO:0000256" key="2">
    <source>
        <dbReference type="ARBA" id="ARBA00022723"/>
    </source>
</evidence>
<dbReference type="NCBIfam" id="NF005478">
    <property type="entry name" value="PRK07079.1"/>
    <property type="match status" value="1"/>
</dbReference>
<comment type="caution">
    <text evidence="4">The sequence shown here is derived from an EMBL/GenBank/DDBJ whole genome shotgun (WGS) entry which is preliminary data.</text>
</comment>
<name>A0A8J2YRZ6_9PROT</name>